<gene>
    <name evidence="7" type="ORF">C6P40_003616</name>
</gene>
<dbReference type="Pfam" id="PF04193">
    <property type="entry name" value="PQ-loop"/>
    <property type="match status" value="1"/>
</dbReference>
<dbReference type="SMART" id="SM00679">
    <property type="entry name" value="CTNS"/>
    <property type="match status" value="1"/>
</dbReference>
<evidence type="ECO:0000256" key="1">
    <source>
        <dbReference type="ARBA" id="ARBA00004141"/>
    </source>
</evidence>
<dbReference type="InterPro" id="IPR006603">
    <property type="entry name" value="PQ-loop_rpt"/>
</dbReference>
<keyword evidence="4 6" id="KW-0472">Membrane</keyword>
<protein>
    <submittedName>
        <fullName evidence="7">Uncharacterized protein</fullName>
    </submittedName>
</protein>
<dbReference type="GO" id="GO:0034488">
    <property type="term" value="P:basic amino acid transmembrane export from vacuole"/>
    <property type="evidence" value="ECO:0007669"/>
    <property type="project" value="TreeGrafter"/>
</dbReference>
<evidence type="ECO:0000256" key="4">
    <source>
        <dbReference type="ARBA" id="ARBA00023136"/>
    </source>
</evidence>
<feature type="region of interest" description="Disordered" evidence="5">
    <location>
        <begin position="46"/>
        <end position="65"/>
    </location>
</feature>
<dbReference type="InterPro" id="IPR051415">
    <property type="entry name" value="LAAT-1"/>
</dbReference>
<comment type="subcellular location">
    <subcellularLocation>
        <location evidence="1">Membrane</location>
        <topology evidence="1">Multi-pass membrane protein</topology>
    </subcellularLocation>
</comment>
<evidence type="ECO:0000313" key="7">
    <source>
        <dbReference type="EMBL" id="KAG0686669.1"/>
    </source>
</evidence>
<evidence type="ECO:0000256" key="5">
    <source>
        <dbReference type="SAM" id="MobiDB-lite"/>
    </source>
</evidence>
<accession>A0A9P6WH66</accession>
<dbReference type="Gene3D" id="1.20.1280.290">
    <property type="match status" value="1"/>
</dbReference>
<comment type="caution">
    <text evidence="7">The sequence shown here is derived from an EMBL/GenBank/DDBJ whole genome shotgun (WGS) entry which is preliminary data.</text>
</comment>
<evidence type="ECO:0000313" key="8">
    <source>
        <dbReference type="Proteomes" id="UP000697127"/>
    </source>
</evidence>
<evidence type="ECO:0000256" key="6">
    <source>
        <dbReference type="SAM" id="Phobius"/>
    </source>
</evidence>
<dbReference type="GO" id="GO:0000329">
    <property type="term" value="C:fungal-type vacuole membrane"/>
    <property type="evidence" value="ECO:0007669"/>
    <property type="project" value="TreeGrafter"/>
</dbReference>
<name>A0A9P6WH66_9ASCO</name>
<reference evidence="7" key="1">
    <citation type="submission" date="2020-11" db="EMBL/GenBank/DDBJ databases">
        <title>Kefir isolates.</title>
        <authorList>
            <person name="Marcisauskas S."/>
            <person name="Kim Y."/>
            <person name="Blasche S."/>
        </authorList>
    </citation>
    <scope>NUCLEOTIDE SEQUENCE</scope>
    <source>
        <strain evidence="7">Olga-1</strain>
    </source>
</reference>
<feature type="transmembrane region" description="Helical" evidence="6">
    <location>
        <begin position="161"/>
        <end position="179"/>
    </location>
</feature>
<keyword evidence="2 6" id="KW-0812">Transmembrane</keyword>
<dbReference type="AlphaFoldDB" id="A0A9P6WH66"/>
<sequence>MNDIILDFQYLYYNKSNKNHHFNHFINNDNISICASSVVELLTDNNSNNDDYNNDDNNENHNVNNNDSNHYYMSTRSNSFKPQIFSKSQIITTTTALLSTSPCNALPLSILTKESQLSSLSTHFNIGIIFAWLCTVIYCSSRLPQLYHNYKRKSVDGISPLLFTFAILANSTYALSILFSNDLTSNDPYSNFIIKELPYLFGSLGTVLFDCIYFWQREHYKIK</sequence>
<keyword evidence="8" id="KW-1185">Reference proteome</keyword>
<dbReference type="PANTHER" id="PTHR16201:SF34">
    <property type="entry name" value="LYSOSOMAL AMINO ACID TRANSPORTER 1"/>
    <property type="match status" value="1"/>
</dbReference>
<feature type="transmembrane region" description="Helical" evidence="6">
    <location>
        <begin position="120"/>
        <end position="140"/>
    </location>
</feature>
<dbReference type="GO" id="GO:0015174">
    <property type="term" value="F:basic amino acid transmembrane transporter activity"/>
    <property type="evidence" value="ECO:0007669"/>
    <property type="project" value="TreeGrafter"/>
</dbReference>
<evidence type="ECO:0000256" key="3">
    <source>
        <dbReference type="ARBA" id="ARBA00022989"/>
    </source>
</evidence>
<dbReference type="Proteomes" id="UP000697127">
    <property type="component" value="Unassembled WGS sequence"/>
</dbReference>
<dbReference type="EMBL" id="PUHW01000412">
    <property type="protein sequence ID" value="KAG0686669.1"/>
    <property type="molecule type" value="Genomic_DNA"/>
</dbReference>
<organism evidence="7 8">
    <name type="scientific">Pichia californica</name>
    <dbReference type="NCBI Taxonomy" id="460514"/>
    <lineage>
        <taxon>Eukaryota</taxon>
        <taxon>Fungi</taxon>
        <taxon>Dikarya</taxon>
        <taxon>Ascomycota</taxon>
        <taxon>Saccharomycotina</taxon>
        <taxon>Pichiomycetes</taxon>
        <taxon>Pichiales</taxon>
        <taxon>Pichiaceae</taxon>
        <taxon>Pichia</taxon>
    </lineage>
</organism>
<proteinExistence type="predicted"/>
<evidence type="ECO:0000256" key="2">
    <source>
        <dbReference type="ARBA" id="ARBA00022692"/>
    </source>
</evidence>
<feature type="transmembrane region" description="Helical" evidence="6">
    <location>
        <begin position="199"/>
        <end position="215"/>
    </location>
</feature>
<dbReference type="PANTHER" id="PTHR16201">
    <property type="entry name" value="SEVEN TRANSMEMBRANE PROTEIN 1-RELATED"/>
    <property type="match status" value="1"/>
</dbReference>
<keyword evidence="3 6" id="KW-1133">Transmembrane helix</keyword>